<dbReference type="PANTHER" id="PTHR40448:SF1">
    <property type="entry name" value="TWO-COMPONENT SENSOR HISTIDINE KINASE"/>
    <property type="match status" value="1"/>
</dbReference>
<feature type="transmembrane region" description="Helical" evidence="1">
    <location>
        <begin position="110"/>
        <end position="134"/>
    </location>
</feature>
<feature type="transmembrane region" description="Helical" evidence="1">
    <location>
        <begin position="155"/>
        <end position="176"/>
    </location>
</feature>
<keyword evidence="4" id="KW-1185">Reference proteome</keyword>
<name>A0ABS3HR52_9ENTE</name>
<dbReference type="EMBL" id="JAFLVR010000086">
    <property type="protein sequence ID" value="MBO0455058.1"/>
    <property type="molecule type" value="Genomic_DNA"/>
</dbReference>
<keyword evidence="1" id="KW-1133">Transmembrane helix</keyword>
<keyword evidence="1" id="KW-0472">Membrane</keyword>
<gene>
    <name evidence="3" type="ORF">JZO85_22645</name>
</gene>
<feature type="transmembrane region" description="Helical" evidence="1">
    <location>
        <begin position="40"/>
        <end position="65"/>
    </location>
</feature>
<dbReference type="Proteomes" id="UP000664495">
    <property type="component" value="Unassembled WGS sequence"/>
</dbReference>
<accession>A0ABS3HR52</accession>
<feature type="domain" description="Sensor histidine kinase NatK-like C-terminal" evidence="2">
    <location>
        <begin position="321"/>
        <end position="423"/>
    </location>
</feature>
<feature type="transmembrane region" description="Helical" evidence="1">
    <location>
        <begin position="182"/>
        <end position="207"/>
    </location>
</feature>
<evidence type="ECO:0000313" key="4">
    <source>
        <dbReference type="Proteomes" id="UP000664495"/>
    </source>
</evidence>
<dbReference type="RefSeq" id="WP_207110782.1">
    <property type="nucleotide sequence ID" value="NZ_JAFLVR010000086.1"/>
</dbReference>
<feature type="transmembrane region" description="Helical" evidence="1">
    <location>
        <begin position="77"/>
        <end position="98"/>
    </location>
</feature>
<dbReference type="Gene3D" id="3.30.565.10">
    <property type="entry name" value="Histidine kinase-like ATPase, C-terminal domain"/>
    <property type="match status" value="1"/>
</dbReference>
<protein>
    <submittedName>
        <fullName evidence="3">GHKL domain-containing protein</fullName>
    </submittedName>
</protein>
<dbReference type="InterPro" id="IPR032834">
    <property type="entry name" value="NatK-like_C"/>
</dbReference>
<evidence type="ECO:0000259" key="2">
    <source>
        <dbReference type="Pfam" id="PF14501"/>
    </source>
</evidence>
<reference evidence="3 4" key="1">
    <citation type="submission" date="2021-03" db="EMBL/GenBank/DDBJ databases">
        <title>Enterococcal diversity collection.</title>
        <authorList>
            <person name="Gilmore M.S."/>
            <person name="Schwartzman J."/>
            <person name="Van Tyne D."/>
            <person name="Martin M."/>
            <person name="Earl A.M."/>
            <person name="Manson A.L."/>
            <person name="Straub T."/>
            <person name="Salamzade R."/>
            <person name="Saavedra J."/>
            <person name="Lebreton F."/>
            <person name="Prichula J."/>
            <person name="Schaufler K."/>
            <person name="Gaca A."/>
            <person name="Sgardioli B."/>
            <person name="Wagenaar J."/>
            <person name="Strong T."/>
        </authorList>
    </citation>
    <scope>NUCLEOTIDE SEQUENCE [LARGE SCALE GENOMIC DNA]</scope>
    <source>
        <strain evidence="3 4">MJM16</strain>
    </source>
</reference>
<organism evidence="3 4">
    <name type="scientific">Candidatus Enterococcus murrayae</name>
    <dbReference type="NCBI Taxonomy" id="2815321"/>
    <lineage>
        <taxon>Bacteria</taxon>
        <taxon>Bacillati</taxon>
        <taxon>Bacillota</taxon>
        <taxon>Bacilli</taxon>
        <taxon>Lactobacillales</taxon>
        <taxon>Enterococcaceae</taxon>
        <taxon>Enterococcus</taxon>
    </lineage>
</organism>
<comment type="caution">
    <text evidence="3">The sequence shown here is derived from an EMBL/GenBank/DDBJ whole genome shotgun (WGS) entry which is preliminary data.</text>
</comment>
<dbReference type="SUPFAM" id="SSF55874">
    <property type="entry name" value="ATPase domain of HSP90 chaperone/DNA topoisomerase II/histidine kinase"/>
    <property type="match status" value="1"/>
</dbReference>
<dbReference type="Pfam" id="PF14501">
    <property type="entry name" value="HATPase_c_5"/>
    <property type="match status" value="1"/>
</dbReference>
<evidence type="ECO:0000313" key="3">
    <source>
        <dbReference type="EMBL" id="MBO0455058.1"/>
    </source>
</evidence>
<dbReference type="PANTHER" id="PTHR40448">
    <property type="entry name" value="TWO-COMPONENT SENSOR HISTIDINE KINASE"/>
    <property type="match status" value="1"/>
</dbReference>
<sequence length="425" mass="48908">MRIEFTSISLICLSSLLYLWVVDNKTFFKRKETLYQSLYLIVLFFLSLIQAYGFLSYAFFPFFIVRFLILSKRFDSWLISGVSLIWKFTILVIIQLLTFDLPRLLFSINFFSSIPVTTLLVISQIVLCLFLCGITSHFINRLNMIEIFSSIKKRYRVASLLVLLFFMVTFSLYFFGIQKNSLSILLLSSILLCLSGILFSSLFYFIVKTYKQAKEYEILSLSLSKITKKYENISDFRHDYNGILLSLSGYIDSGDLKNAQRYIHSIIDYSSGIFIPEYYTQLSKISLMPIKSVLASYGEKAINKDIAFILKVPTTINCIKMDVIDFIRCLTVLLDNAFESVVGQKKNVIQVTLENHNDYFSLTIKNPDPSSVPLEKLMEKGYSTKKKHKGKGLSNIAKICDEYNGVDYTIQRLSNTFVASLIIEN</sequence>
<proteinExistence type="predicted"/>
<keyword evidence="1" id="KW-0812">Transmembrane</keyword>
<dbReference type="InterPro" id="IPR036890">
    <property type="entry name" value="HATPase_C_sf"/>
</dbReference>
<evidence type="ECO:0000256" key="1">
    <source>
        <dbReference type="SAM" id="Phobius"/>
    </source>
</evidence>